<evidence type="ECO:0000313" key="2">
    <source>
        <dbReference type="Proteomes" id="UP000231480"/>
    </source>
</evidence>
<comment type="caution">
    <text evidence="1">The sequence shown here is derived from an EMBL/GenBank/DDBJ whole genome shotgun (WGS) entry which is preliminary data.</text>
</comment>
<organism evidence="1 2">
    <name type="scientific">Candidatus Portnoybacteria bacterium CG23_combo_of_CG06-09_8_20_14_all_37_13</name>
    <dbReference type="NCBI Taxonomy" id="1974819"/>
    <lineage>
        <taxon>Bacteria</taxon>
        <taxon>Candidatus Portnoyibacteriota</taxon>
    </lineage>
</organism>
<dbReference type="AlphaFoldDB" id="A0A2G9YDE7"/>
<dbReference type="EMBL" id="PCRH01000023">
    <property type="protein sequence ID" value="PIP17234.1"/>
    <property type="molecule type" value="Genomic_DNA"/>
</dbReference>
<gene>
    <name evidence="1" type="ORF">COX44_01040</name>
</gene>
<name>A0A2G9YDE7_9BACT</name>
<sequence length="98" mass="10996">MGIREEIVKLSGKRAILTLKSGSRFISSQVRGIDEEDESLAIFELVGFAVRRFPLTVRAEEVGSIANFELMTIDPKNFDCAFFINEIARIASLEETLK</sequence>
<accession>A0A2G9YDE7</accession>
<evidence type="ECO:0000313" key="1">
    <source>
        <dbReference type="EMBL" id="PIP17234.1"/>
    </source>
</evidence>
<dbReference type="Proteomes" id="UP000231480">
    <property type="component" value="Unassembled WGS sequence"/>
</dbReference>
<protein>
    <submittedName>
        <fullName evidence="1">Uncharacterized protein</fullName>
    </submittedName>
</protein>
<proteinExistence type="predicted"/>
<reference evidence="1 2" key="1">
    <citation type="submission" date="2017-09" db="EMBL/GenBank/DDBJ databases">
        <title>Depth-based differentiation of microbial function through sediment-hosted aquifers and enrichment of novel symbionts in the deep terrestrial subsurface.</title>
        <authorList>
            <person name="Probst A.J."/>
            <person name="Ladd B."/>
            <person name="Jarett J.K."/>
            <person name="Geller-Mcgrath D.E."/>
            <person name="Sieber C.M."/>
            <person name="Emerson J.B."/>
            <person name="Anantharaman K."/>
            <person name="Thomas B.C."/>
            <person name="Malmstrom R."/>
            <person name="Stieglmeier M."/>
            <person name="Klingl A."/>
            <person name="Woyke T."/>
            <person name="Ryan C.M."/>
            <person name="Banfield J.F."/>
        </authorList>
    </citation>
    <scope>NUCLEOTIDE SEQUENCE [LARGE SCALE GENOMIC DNA]</scope>
    <source>
        <strain evidence="1">CG23_combo_of_CG06-09_8_20_14_all_37_13</strain>
    </source>
</reference>